<feature type="repeat" description="TPR" evidence="1">
    <location>
        <begin position="38"/>
        <end position="71"/>
    </location>
</feature>
<comment type="caution">
    <text evidence="5">The sequence shown here is derived from an EMBL/GenBank/DDBJ whole genome shotgun (WGS) entry which is preliminary data.</text>
</comment>
<dbReference type="PANTHER" id="PTHR34700">
    <property type="entry name" value="POTASSIUM BINDING PROTEIN KBP"/>
    <property type="match status" value="1"/>
</dbReference>
<organism evidence="5 6">
    <name type="scientific">Candidatus Spyradosoma merdigallinarum</name>
    <dbReference type="NCBI Taxonomy" id="2840950"/>
    <lineage>
        <taxon>Bacteria</taxon>
        <taxon>Pseudomonadati</taxon>
        <taxon>Verrucomicrobiota</taxon>
        <taxon>Opitutia</taxon>
        <taxon>Opitutia incertae sedis</taxon>
        <taxon>Candidatus Spyradosoma</taxon>
    </lineage>
</organism>
<dbReference type="CDD" id="cd00118">
    <property type="entry name" value="LysM"/>
    <property type="match status" value="1"/>
</dbReference>
<keyword evidence="1" id="KW-0802">TPR repeat</keyword>
<keyword evidence="2" id="KW-0175">Coiled coil</keyword>
<evidence type="ECO:0000256" key="1">
    <source>
        <dbReference type="PROSITE-ProRule" id="PRU00339"/>
    </source>
</evidence>
<dbReference type="SUPFAM" id="SSF54106">
    <property type="entry name" value="LysM domain"/>
    <property type="match status" value="1"/>
</dbReference>
<evidence type="ECO:0000256" key="3">
    <source>
        <dbReference type="SAM" id="MobiDB-lite"/>
    </source>
</evidence>
<dbReference type="PROSITE" id="PS50005">
    <property type="entry name" value="TPR"/>
    <property type="match status" value="1"/>
</dbReference>
<dbReference type="Gene3D" id="3.10.350.10">
    <property type="entry name" value="LysM domain"/>
    <property type="match status" value="1"/>
</dbReference>
<dbReference type="EMBL" id="DVOG01000039">
    <property type="protein sequence ID" value="HIV03795.1"/>
    <property type="molecule type" value="Genomic_DNA"/>
</dbReference>
<feature type="domain" description="LysM" evidence="4">
    <location>
        <begin position="215"/>
        <end position="264"/>
    </location>
</feature>
<dbReference type="PROSITE" id="PS51782">
    <property type="entry name" value="LYSM"/>
    <property type="match status" value="1"/>
</dbReference>
<reference evidence="5" key="1">
    <citation type="submission" date="2020-10" db="EMBL/GenBank/DDBJ databases">
        <authorList>
            <person name="Gilroy R."/>
        </authorList>
    </citation>
    <scope>NUCLEOTIDE SEQUENCE</scope>
    <source>
        <strain evidence="5">10669</strain>
    </source>
</reference>
<dbReference type="InterPro" id="IPR036779">
    <property type="entry name" value="LysM_dom_sf"/>
</dbReference>
<accession>A0A9D1NIN7</accession>
<dbReference type="InterPro" id="IPR052196">
    <property type="entry name" value="Bact_Kbp"/>
</dbReference>
<evidence type="ECO:0000313" key="6">
    <source>
        <dbReference type="Proteomes" id="UP000886812"/>
    </source>
</evidence>
<name>A0A9D1NIN7_9BACT</name>
<dbReference type="InterPro" id="IPR011990">
    <property type="entry name" value="TPR-like_helical_dom_sf"/>
</dbReference>
<gene>
    <name evidence="5" type="ORF">IAC75_01430</name>
</gene>
<dbReference type="InterPro" id="IPR018392">
    <property type="entry name" value="LysM"/>
</dbReference>
<sequence>MLKLIVIVAAVAAGVLLLSDLRGCGSLFPQETVYDETKDESFLLAKEYAAAGRYPEALDAFRRIIQEHPDASAESNLEAGLIAFQQGDFPLAIYHFNQYLWQRPDASSRARERVVGLINSSKKRFVQEMLPGRVAEPESSVPGLEEKYLAVTRENEALKREIERLRAERGKDAASARLSAPAESVPVAAAPVPAAQTSAAEAAPPPPPEKPPVPATHVVARGDTLSGISRKYYGTTARWRDIYEANRVTLSSPSALRPGMVLKLPRP</sequence>
<feature type="compositionally biased region" description="Pro residues" evidence="3">
    <location>
        <begin position="203"/>
        <end position="214"/>
    </location>
</feature>
<dbReference type="InterPro" id="IPR019734">
    <property type="entry name" value="TPR_rpt"/>
</dbReference>
<reference evidence="5" key="2">
    <citation type="journal article" date="2021" name="PeerJ">
        <title>Extensive microbial diversity within the chicken gut microbiome revealed by metagenomics and culture.</title>
        <authorList>
            <person name="Gilroy R."/>
            <person name="Ravi A."/>
            <person name="Getino M."/>
            <person name="Pursley I."/>
            <person name="Horton D.L."/>
            <person name="Alikhan N.F."/>
            <person name="Baker D."/>
            <person name="Gharbi K."/>
            <person name="Hall N."/>
            <person name="Watson M."/>
            <person name="Adriaenssens E.M."/>
            <person name="Foster-Nyarko E."/>
            <person name="Jarju S."/>
            <person name="Secka A."/>
            <person name="Antonio M."/>
            <person name="Oren A."/>
            <person name="Chaudhuri R.R."/>
            <person name="La Ragione R."/>
            <person name="Hildebrand F."/>
            <person name="Pallen M.J."/>
        </authorList>
    </citation>
    <scope>NUCLEOTIDE SEQUENCE</scope>
    <source>
        <strain evidence="5">10669</strain>
    </source>
</reference>
<feature type="compositionally biased region" description="Low complexity" evidence="3">
    <location>
        <begin position="189"/>
        <end position="202"/>
    </location>
</feature>
<feature type="coiled-coil region" evidence="2">
    <location>
        <begin position="141"/>
        <end position="175"/>
    </location>
</feature>
<dbReference type="SMART" id="SM00257">
    <property type="entry name" value="LysM"/>
    <property type="match status" value="1"/>
</dbReference>
<evidence type="ECO:0000256" key="2">
    <source>
        <dbReference type="SAM" id="Coils"/>
    </source>
</evidence>
<dbReference type="PANTHER" id="PTHR34700:SF4">
    <property type="entry name" value="PHAGE-LIKE ELEMENT PBSX PROTEIN XKDP"/>
    <property type="match status" value="1"/>
</dbReference>
<dbReference type="AlphaFoldDB" id="A0A9D1NIN7"/>
<feature type="region of interest" description="Disordered" evidence="3">
    <location>
        <begin position="189"/>
        <end position="216"/>
    </location>
</feature>
<dbReference type="Gene3D" id="1.25.40.10">
    <property type="entry name" value="Tetratricopeptide repeat domain"/>
    <property type="match status" value="1"/>
</dbReference>
<dbReference type="Pfam" id="PF13432">
    <property type="entry name" value="TPR_16"/>
    <property type="match status" value="1"/>
</dbReference>
<proteinExistence type="predicted"/>
<evidence type="ECO:0000313" key="5">
    <source>
        <dbReference type="EMBL" id="HIV03795.1"/>
    </source>
</evidence>
<dbReference type="Proteomes" id="UP000886812">
    <property type="component" value="Unassembled WGS sequence"/>
</dbReference>
<protein>
    <submittedName>
        <fullName evidence="5">LysM peptidoglycan-binding domain-containing protein</fullName>
    </submittedName>
</protein>
<dbReference type="Pfam" id="PF01476">
    <property type="entry name" value="LysM"/>
    <property type="match status" value="1"/>
</dbReference>
<dbReference type="SUPFAM" id="SSF48452">
    <property type="entry name" value="TPR-like"/>
    <property type="match status" value="1"/>
</dbReference>
<evidence type="ECO:0000259" key="4">
    <source>
        <dbReference type="PROSITE" id="PS51782"/>
    </source>
</evidence>